<reference evidence="6" key="1">
    <citation type="journal article" date="2020" name="Nature">
        <title>Giant virus diversity and host interactions through global metagenomics.</title>
        <authorList>
            <person name="Schulz F."/>
            <person name="Roux S."/>
            <person name="Paez-Espino D."/>
            <person name="Jungbluth S."/>
            <person name="Walsh D.A."/>
            <person name="Denef V.J."/>
            <person name="McMahon K.D."/>
            <person name="Konstantinidis K.T."/>
            <person name="Eloe-Fadrosh E.A."/>
            <person name="Kyrpides N.C."/>
            <person name="Woyke T."/>
        </authorList>
    </citation>
    <scope>NUCLEOTIDE SEQUENCE</scope>
    <source>
        <strain evidence="6">GVMAG-M-3300023174-24</strain>
    </source>
</reference>
<dbReference type="InterPro" id="IPR018506">
    <property type="entry name" value="Cyt_B5_heme-BS"/>
</dbReference>
<dbReference type="GO" id="GO:0020037">
    <property type="term" value="F:heme binding"/>
    <property type="evidence" value="ECO:0007669"/>
    <property type="project" value="InterPro"/>
</dbReference>
<dbReference type="GO" id="GO:0006636">
    <property type="term" value="P:unsaturated fatty acid biosynthetic process"/>
    <property type="evidence" value="ECO:0007669"/>
    <property type="project" value="UniProtKB-ARBA"/>
</dbReference>
<dbReference type="Pfam" id="PF00487">
    <property type="entry name" value="FA_desaturase"/>
    <property type="match status" value="1"/>
</dbReference>
<dbReference type="GO" id="GO:0016717">
    <property type="term" value="F:oxidoreductase activity, acting on paired donors, with oxidation of a pair of donors resulting in the reduction of molecular oxygen to two molecules of water"/>
    <property type="evidence" value="ECO:0007669"/>
    <property type="project" value="TreeGrafter"/>
</dbReference>
<dbReference type="PANTHER" id="PTHR19353:SF19">
    <property type="entry name" value="DELTA(5) FATTY ACID DESATURASE C-RELATED"/>
    <property type="match status" value="1"/>
</dbReference>
<feature type="domain" description="Cytochrome b5 heme-binding" evidence="5">
    <location>
        <begin position="1"/>
        <end position="63"/>
    </location>
</feature>
<proteinExistence type="predicted"/>
<evidence type="ECO:0000313" key="6">
    <source>
        <dbReference type="EMBL" id="QHT17056.1"/>
    </source>
</evidence>
<dbReference type="GO" id="GO:0046872">
    <property type="term" value="F:metal ion binding"/>
    <property type="evidence" value="ECO:0007669"/>
    <property type="project" value="UniProtKB-KW"/>
</dbReference>
<dbReference type="GO" id="GO:0042759">
    <property type="term" value="P:long-chain fatty acid biosynthetic process"/>
    <property type="evidence" value="ECO:0007669"/>
    <property type="project" value="UniProtKB-ARBA"/>
</dbReference>
<keyword evidence="4" id="KW-0472">Membrane</keyword>
<keyword evidence="4" id="KW-1133">Transmembrane helix</keyword>
<dbReference type="GO" id="GO:0016020">
    <property type="term" value="C:membrane"/>
    <property type="evidence" value="ECO:0007669"/>
    <property type="project" value="TreeGrafter"/>
</dbReference>
<dbReference type="InterPro" id="IPR036400">
    <property type="entry name" value="Cyt_B5-like_heme/steroid_sf"/>
</dbReference>
<evidence type="ECO:0000256" key="2">
    <source>
        <dbReference type="ARBA" id="ARBA00022723"/>
    </source>
</evidence>
<evidence type="ECO:0000256" key="1">
    <source>
        <dbReference type="ARBA" id="ARBA00022617"/>
    </source>
</evidence>
<name>A0A6C0DJE5_9ZZZZ</name>
<dbReference type="Gene3D" id="3.10.120.10">
    <property type="entry name" value="Cytochrome b5-like heme/steroid binding domain"/>
    <property type="match status" value="1"/>
</dbReference>
<dbReference type="InterPro" id="IPR001199">
    <property type="entry name" value="Cyt_B5-like_heme/steroid-bd"/>
</dbReference>
<keyword evidence="1" id="KW-0349">Heme</keyword>
<dbReference type="EMBL" id="MN739631">
    <property type="protein sequence ID" value="QHT17056.1"/>
    <property type="molecule type" value="Genomic_DNA"/>
</dbReference>
<keyword evidence="3" id="KW-0408">Iron</keyword>
<dbReference type="InterPro" id="IPR012171">
    <property type="entry name" value="Fatty_acid_desaturase"/>
</dbReference>
<evidence type="ECO:0000256" key="3">
    <source>
        <dbReference type="ARBA" id="ARBA00023004"/>
    </source>
</evidence>
<dbReference type="PANTHER" id="PTHR19353">
    <property type="entry name" value="FATTY ACID DESATURASE 2"/>
    <property type="match status" value="1"/>
</dbReference>
<dbReference type="AlphaFoldDB" id="A0A6C0DJE5"/>
<dbReference type="InterPro" id="IPR005804">
    <property type="entry name" value="FA_desaturase_dom"/>
</dbReference>
<dbReference type="SUPFAM" id="SSF55856">
    <property type="entry name" value="Cytochrome b5-like heme/steroid binding domain"/>
    <property type="match status" value="1"/>
</dbReference>
<sequence>MWNIYGKKYDLSSFIDNHPGGSEILIKTMGLDDCTALFESYHAFSNIDSIRKSLDKYEMRETNSDMKNEYNTDFTTYHKLIEKIKTVYPNRKSIKASTSWYISIITSIIFYIYIIHYMNLIQSIYIKCFLSIIASSIDTSIFLFNLSHDGSHYAISTNPVVNNTISKIANSWTLWNHSMWFYHHVYYHHSFTGNINDPDKNLYSINLMFDVNKCLSVETIVNIIYTSIPGQLFSQFIWYIYSSFKSRLWLIGIDHFKIPNANHYDIGSLIIMFCKIYVLYNMRILPSICYIITGNTLYYLNVMADHDLYETHENYYDGNDWAKRQICNSGNFVNENRIWTMAFSGINHQIEHHLFPNICGHKCAYIADIVKEFCKENNLPYVHHSTFFGAYNSFMKKLKT</sequence>
<evidence type="ECO:0000259" key="5">
    <source>
        <dbReference type="PROSITE" id="PS50255"/>
    </source>
</evidence>
<accession>A0A6C0DJE5</accession>
<protein>
    <recommendedName>
        <fullName evidence="5">Cytochrome b5 heme-binding domain-containing protein</fullName>
    </recommendedName>
</protein>
<organism evidence="6">
    <name type="scientific">viral metagenome</name>
    <dbReference type="NCBI Taxonomy" id="1070528"/>
    <lineage>
        <taxon>unclassified sequences</taxon>
        <taxon>metagenomes</taxon>
        <taxon>organismal metagenomes</taxon>
    </lineage>
</organism>
<dbReference type="PROSITE" id="PS50255">
    <property type="entry name" value="CYTOCHROME_B5_2"/>
    <property type="match status" value="1"/>
</dbReference>
<feature type="transmembrane region" description="Helical" evidence="4">
    <location>
        <begin position="100"/>
        <end position="118"/>
    </location>
</feature>
<keyword evidence="2" id="KW-0479">Metal-binding</keyword>
<evidence type="ECO:0000256" key="4">
    <source>
        <dbReference type="SAM" id="Phobius"/>
    </source>
</evidence>
<keyword evidence="4" id="KW-0812">Transmembrane</keyword>
<dbReference type="PROSITE" id="PS00191">
    <property type="entry name" value="CYTOCHROME_B5_1"/>
    <property type="match status" value="1"/>
</dbReference>
<dbReference type="Pfam" id="PF00173">
    <property type="entry name" value="Cyt-b5"/>
    <property type="match status" value="1"/>
</dbReference>